<name>A0AA45WZD4_9CLOT</name>
<reference evidence="1" key="1">
    <citation type="submission" date="2017-05" db="EMBL/GenBank/DDBJ databases">
        <authorList>
            <person name="Varghese N."/>
            <person name="Submissions S."/>
        </authorList>
    </citation>
    <scope>NUCLEOTIDE SEQUENCE</scope>
    <source>
        <strain evidence="1">Su22</strain>
    </source>
</reference>
<gene>
    <name evidence="1" type="ORF">SAMN06296020_12420</name>
</gene>
<dbReference type="Proteomes" id="UP001158066">
    <property type="component" value="Unassembled WGS sequence"/>
</dbReference>
<proteinExistence type="predicted"/>
<dbReference type="EMBL" id="FXUF01000024">
    <property type="protein sequence ID" value="SMP71690.1"/>
    <property type="molecule type" value="Genomic_DNA"/>
</dbReference>
<evidence type="ECO:0000313" key="2">
    <source>
        <dbReference type="Proteomes" id="UP001158066"/>
    </source>
</evidence>
<accession>A0AA45WZD4</accession>
<dbReference type="RefSeq" id="WP_283410869.1">
    <property type="nucleotide sequence ID" value="NZ_FXUF01000024.1"/>
</dbReference>
<dbReference type="AlphaFoldDB" id="A0AA45WZD4"/>
<organism evidence="1 2">
    <name type="scientific">Anoxynatronum buryatiense</name>
    <dbReference type="NCBI Taxonomy" id="489973"/>
    <lineage>
        <taxon>Bacteria</taxon>
        <taxon>Bacillati</taxon>
        <taxon>Bacillota</taxon>
        <taxon>Clostridia</taxon>
        <taxon>Eubacteriales</taxon>
        <taxon>Clostridiaceae</taxon>
        <taxon>Anoxynatronum</taxon>
    </lineage>
</organism>
<sequence length="76" mass="8527">MRKHTVDEMLHAVDQVLNAVDEILAAVDQVLNAVDEILAAIDQILNNEDKGSGERQPQESYWSFPIYSDLSTSVNR</sequence>
<keyword evidence="2" id="KW-1185">Reference proteome</keyword>
<evidence type="ECO:0000313" key="1">
    <source>
        <dbReference type="EMBL" id="SMP71690.1"/>
    </source>
</evidence>
<protein>
    <submittedName>
        <fullName evidence="1">Uncharacterized protein</fullName>
    </submittedName>
</protein>
<comment type="caution">
    <text evidence="1">The sequence shown here is derived from an EMBL/GenBank/DDBJ whole genome shotgun (WGS) entry which is preliminary data.</text>
</comment>